<feature type="signal peptide" evidence="2">
    <location>
        <begin position="1"/>
        <end position="19"/>
    </location>
</feature>
<evidence type="ECO:0000313" key="4">
    <source>
        <dbReference type="EMBL" id="BBB32400.1"/>
    </source>
</evidence>
<dbReference type="PANTHER" id="PTHR30535:SF34">
    <property type="entry name" value="MOLYBDATE-BINDING PROTEIN MOLA"/>
    <property type="match status" value="1"/>
</dbReference>
<dbReference type="Gene3D" id="3.40.50.1980">
    <property type="entry name" value="Nitrogenase molybdenum iron protein domain"/>
    <property type="match status" value="2"/>
</dbReference>
<keyword evidence="5" id="KW-1185">Reference proteome</keyword>
<dbReference type="Proteomes" id="UP000595564">
    <property type="component" value="Chromosome"/>
</dbReference>
<dbReference type="PANTHER" id="PTHR30535">
    <property type="entry name" value="VITAMIN B12-BINDING PROTEIN"/>
    <property type="match status" value="1"/>
</dbReference>
<evidence type="ECO:0000313" key="5">
    <source>
        <dbReference type="Proteomes" id="UP000595564"/>
    </source>
</evidence>
<dbReference type="PROSITE" id="PS50983">
    <property type="entry name" value="FE_B12_PBP"/>
    <property type="match status" value="1"/>
</dbReference>
<dbReference type="SUPFAM" id="SSF53807">
    <property type="entry name" value="Helical backbone' metal receptor"/>
    <property type="match status" value="1"/>
</dbReference>
<feature type="chain" id="PRO_5032430418" evidence="2">
    <location>
        <begin position="20"/>
        <end position="267"/>
    </location>
</feature>
<dbReference type="EMBL" id="AP017470">
    <property type="protein sequence ID" value="BBB32400.1"/>
    <property type="molecule type" value="Genomic_DNA"/>
</dbReference>
<keyword evidence="1 2" id="KW-0732">Signal</keyword>
<name>A0A7R6SZ31_9BACT</name>
<evidence type="ECO:0000256" key="2">
    <source>
        <dbReference type="SAM" id="SignalP"/>
    </source>
</evidence>
<evidence type="ECO:0000259" key="3">
    <source>
        <dbReference type="PROSITE" id="PS50983"/>
    </source>
</evidence>
<sequence length="267" mass="30511">MKKIFILFLFCFFAFHSFSKGVVSLLPSITEIIVEYGCANRLVAVSDYSVVPPDLKVERIGSLYNLNIEELIKLNPDIIFAEVSYKSQLSDIPLLRDKVVYLSFLKLNGVFESYRVIGEKLGVKKGKIQQKVDEIKNLLEKLNSLNKCKGKRVLLILNSQSNRFFACGDNYFSEIFNAIGFRNALKTKIPYPDISYESFYKINPDFVIVLSAEKPEKFLCQREALKKLNACVGKRVFYIYGEKVLHAGSGLKDLLNQVEVKLEQCFK</sequence>
<dbReference type="NCBIfam" id="NF038402">
    <property type="entry name" value="TroA_like"/>
    <property type="match status" value="1"/>
</dbReference>
<protein>
    <submittedName>
        <fullName evidence="4">Iron complex transport system substrate-binding protein</fullName>
    </submittedName>
</protein>
<gene>
    <name evidence="4" type="ORF">TTHT_0838</name>
</gene>
<dbReference type="InterPro" id="IPR054828">
    <property type="entry name" value="Vit_B12_bind_prot"/>
</dbReference>
<dbReference type="RefSeq" id="WP_201328747.1">
    <property type="nucleotide sequence ID" value="NZ_AP017470.1"/>
</dbReference>
<accession>A0A7R6SZ31</accession>
<dbReference type="InterPro" id="IPR050902">
    <property type="entry name" value="ABC_Transporter_SBP"/>
</dbReference>
<evidence type="ECO:0000256" key="1">
    <source>
        <dbReference type="ARBA" id="ARBA00022729"/>
    </source>
</evidence>
<dbReference type="AlphaFoldDB" id="A0A7R6SZ31"/>
<dbReference type="Pfam" id="PF01497">
    <property type="entry name" value="Peripla_BP_2"/>
    <property type="match status" value="1"/>
</dbReference>
<feature type="domain" description="Fe/B12 periplasmic-binding" evidence="3">
    <location>
        <begin position="21"/>
        <end position="267"/>
    </location>
</feature>
<dbReference type="KEGG" id="thyd:TTHT_0838"/>
<proteinExistence type="predicted"/>
<reference evidence="4 5" key="1">
    <citation type="journal article" date="2012" name="Extremophiles">
        <title>Thermotomaculum hydrothermale gen. nov., sp. nov., a novel heterotrophic thermophile within the phylum Acidobacteria from a deep-sea hydrothermal vent chimney in the Southern Okinawa Trough.</title>
        <authorList>
            <person name="Izumi H."/>
            <person name="Nunoura T."/>
            <person name="Miyazaki M."/>
            <person name="Mino S."/>
            <person name="Toki T."/>
            <person name="Takai K."/>
            <person name="Sako Y."/>
            <person name="Sawabe T."/>
            <person name="Nakagawa S."/>
        </authorList>
    </citation>
    <scope>NUCLEOTIDE SEQUENCE [LARGE SCALE GENOMIC DNA]</scope>
    <source>
        <strain evidence="4 5">AC55</strain>
    </source>
</reference>
<dbReference type="InterPro" id="IPR002491">
    <property type="entry name" value="ABC_transptr_periplasmic_BD"/>
</dbReference>
<organism evidence="4 5">
    <name type="scientific">Thermotomaculum hydrothermale</name>
    <dbReference type="NCBI Taxonomy" id="981385"/>
    <lineage>
        <taxon>Bacteria</taxon>
        <taxon>Pseudomonadati</taxon>
        <taxon>Acidobacteriota</taxon>
        <taxon>Holophagae</taxon>
        <taxon>Thermotomaculales</taxon>
        <taxon>Thermotomaculaceae</taxon>
        <taxon>Thermotomaculum</taxon>
    </lineage>
</organism>